<dbReference type="InterPro" id="IPR036167">
    <property type="entry name" value="tRNA_intron_Endo_cat-like_sf"/>
</dbReference>
<dbReference type="Ensembl" id="ENSEBUT00000007965.1">
    <property type="protein sequence ID" value="ENSEBUP00000007482.1"/>
    <property type="gene ID" value="ENSEBUG00000004888.1"/>
</dbReference>
<dbReference type="GO" id="GO:0006388">
    <property type="term" value="P:tRNA splicing, via endonucleolytic cleavage and ligation"/>
    <property type="evidence" value="ECO:0007669"/>
    <property type="project" value="InterPro"/>
</dbReference>
<dbReference type="SUPFAM" id="SSF53032">
    <property type="entry name" value="tRNA-intron endonuclease catalytic domain-like"/>
    <property type="match status" value="1"/>
</dbReference>
<dbReference type="Proteomes" id="UP000694388">
    <property type="component" value="Unplaced"/>
</dbReference>
<dbReference type="InterPro" id="IPR011856">
    <property type="entry name" value="tRNA_endonuc-like_dom_sf"/>
</dbReference>
<proteinExistence type="predicted"/>
<reference evidence="1" key="1">
    <citation type="submission" date="2025-08" db="UniProtKB">
        <authorList>
            <consortium name="Ensembl"/>
        </authorList>
    </citation>
    <scope>IDENTIFICATION</scope>
</reference>
<keyword evidence="2" id="KW-1185">Reference proteome</keyword>
<reference evidence="1" key="2">
    <citation type="submission" date="2025-09" db="UniProtKB">
        <authorList>
            <consortium name="Ensembl"/>
        </authorList>
    </citation>
    <scope>IDENTIFICATION</scope>
</reference>
<sequence length="94" mass="10737">MDFDADFHSFLDHPKLSEMMSQGVPESDAYTALLVYLNLLEVRGWLDVHICLTTGVVSLEGRPAGDPVTRTVLPLREDVQITHQRWDSDIWVNR</sequence>
<protein>
    <submittedName>
        <fullName evidence="1">Uncharacterized protein</fullName>
    </submittedName>
</protein>
<accession>A0A8C4NNZ3</accession>
<dbReference type="GO" id="GO:0003676">
    <property type="term" value="F:nucleic acid binding"/>
    <property type="evidence" value="ECO:0007669"/>
    <property type="project" value="InterPro"/>
</dbReference>
<dbReference type="AlphaFoldDB" id="A0A8C4NNZ3"/>
<evidence type="ECO:0000313" key="1">
    <source>
        <dbReference type="Ensembl" id="ENSEBUP00000007482.1"/>
    </source>
</evidence>
<dbReference type="Gene3D" id="3.40.1350.10">
    <property type="match status" value="1"/>
</dbReference>
<organism evidence="1 2">
    <name type="scientific">Eptatretus burgeri</name>
    <name type="common">Inshore hagfish</name>
    <dbReference type="NCBI Taxonomy" id="7764"/>
    <lineage>
        <taxon>Eukaryota</taxon>
        <taxon>Metazoa</taxon>
        <taxon>Chordata</taxon>
        <taxon>Craniata</taxon>
        <taxon>Vertebrata</taxon>
        <taxon>Cyclostomata</taxon>
        <taxon>Myxini</taxon>
        <taxon>Myxiniformes</taxon>
        <taxon>Myxinidae</taxon>
        <taxon>Eptatretinae</taxon>
        <taxon>Eptatretus</taxon>
    </lineage>
</organism>
<dbReference type="GO" id="GO:0005634">
    <property type="term" value="C:nucleus"/>
    <property type="evidence" value="ECO:0007669"/>
    <property type="project" value="UniProtKB-ARBA"/>
</dbReference>
<name>A0A8C4NNZ3_EPTBU</name>
<evidence type="ECO:0000313" key="2">
    <source>
        <dbReference type="Proteomes" id="UP000694388"/>
    </source>
</evidence>